<dbReference type="InterPro" id="IPR001375">
    <property type="entry name" value="Peptidase_S9_cat"/>
</dbReference>
<dbReference type="GO" id="GO:0006508">
    <property type="term" value="P:proteolysis"/>
    <property type="evidence" value="ECO:0007669"/>
    <property type="project" value="InterPro"/>
</dbReference>
<evidence type="ECO:0000256" key="4">
    <source>
        <dbReference type="ARBA" id="ARBA00032596"/>
    </source>
</evidence>
<comment type="caution">
    <text evidence="7">The sequence shown here is derived from an EMBL/GenBank/DDBJ whole genome shotgun (WGS) entry which is preliminary data.</text>
</comment>
<sequence>MTLKVTFEQNELWKQRYQQPAILDVQLAKADATFGIVTSTKSGIAQVYAWHTVTNELLQLTNHPNGIQHGVIAPNGSTVYYLDDFKGNECGHFRRIPFNGGAPEDITPDLPAYIGFLFGFSRNGARAGFTAIIEGTYFIYIMEVGETNNVGSPQVLFQHKYMARGPIFSADGAVALVEVMRPGTHDFDVVAFESNTGQQINHFTGDGSAEVYLFSPLQEDKRAILLTNHSGFYRPCVWNCVTGASRDFDLANLEGEILPIDWSVDGKMVLLRQEHQAEQRLYLYDLQDDTLKPLQHPTGAFGTAEPYSILFNENGHLLALWQSSSQPSQLIELDGQTGVLRRTVLAAENALPGVALKSITFSSSDGQRVQSWLGVPEGSGPFPTIIEMHGGPGITVSDTYAPSGQSWIDAGFAYLSVNYRGSTGFGREFQDRILGDLGHWEVEDIVAARVWLIEQHIALPEQVFLTGWSFGGYLTLQALGKYPNLWCAGMAGIAMSDLAMNDADGSSIKGALRGLMGGTPQEKPEQYAASSPVAYVESVAAPVLIIQGRNDSRSTPRQIEIYEMQMKALGKQIEVHWFDEGHGSLDSGQRIDFQARMLLFARRILASYNGVSR</sequence>
<dbReference type="SUPFAM" id="SSF82171">
    <property type="entry name" value="DPP6 N-terminal domain-like"/>
    <property type="match status" value="1"/>
</dbReference>
<dbReference type="InterPro" id="IPR029058">
    <property type="entry name" value="AB_hydrolase_fold"/>
</dbReference>
<comment type="function">
    <text evidence="5">This enzyme catalyzes the hydrolysis of the N-terminal peptide bond of an N-acetylated peptide to generate an N-acetylated amino acid and a peptide with a free N-terminus. It preferentially cleaves off Ac-Ala, Ac-Met and Ac-Ser. Also, involved in the degradation of oxidized and glycated proteins.</text>
</comment>
<dbReference type="PANTHER" id="PTHR42776">
    <property type="entry name" value="SERINE PEPTIDASE S9 FAMILY MEMBER"/>
    <property type="match status" value="1"/>
</dbReference>
<proteinExistence type="predicted"/>
<keyword evidence="2" id="KW-0007">Acetylation</keyword>
<reference evidence="8" key="1">
    <citation type="submission" date="2018-12" db="EMBL/GenBank/DDBJ databases">
        <title>Tengunoibacter tsumagoiensis gen. nov., sp. nov., Dictyobacter kobayashii sp. nov., D. alpinus sp. nov., and D. joshuensis sp. nov. and description of Dictyobacteraceae fam. nov. within the order Ktedonobacterales isolated from Tengu-no-mugimeshi.</title>
        <authorList>
            <person name="Wang C.M."/>
            <person name="Zheng Y."/>
            <person name="Sakai Y."/>
            <person name="Toyoda A."/>
            <person name="Minakuchi Y."/>
            <person name="Abe K."/>
            <person name="Yokota A."/>
            <person name="Yabe S."/>
        </authorList>
    </citation>
    <scope>NUCLEOTIDE SEQUENCE [LARGE SCALE GENOMIC DNA]</scope>
    <source>
        <strain evidence="8">Uno3</strain>
    </source>
</reference>
<keyword evidence="1 7" id="KW-0378">Hydrolase</keyword>
<evidence type="ECO:0000256" key="5">
    <source>
        <dbReference type="ARBA" id="ARBA00045885"/>
    </source>
</evidence>
<dbReference type="PANTHER" id="PTHR42776:SF27">
    <property type="entry name" value="DIPEPTIDYL PEPTIDASE FAMILY MEMBER 6"/>
    <property type="match status" value="1"/>
</dbReference>
<evidence type="ECO:0000259" key="6">
    <source>
        <dbReference type="Pfam" id="PF00326"/>
    </source>
</evidence>
<dbReference type="EMBL" id="BIFR01000002">
    <property type="protein sequence ID" value="GCE15798.1"/>
    <property type="molecule type" value="Genomic_DNA"/>
</dbReference>
<dbReference type="SUPFAM" id="SSF53474">
    <property type="entry name" value="alpha/beta-Hydrolases"/>
    <property type="match status" value="1"/>
</dbReference>
<dbReference type="InterPro" id="IPR011042">
    <property type="entry name" value="6-blade_b-propeller_TolB-like"/>
</dbReference>
<evidence type="ECO:0000256" key="3">
    <source>
        <dbReference type="ARBA" id="ARBA00032284"/>
    </source>
</evidence>
<evidence type="ECO:0000256" key="1">
    <source>
        <dbReference type="ARBA" id="ARBA00022801"/>
    </source>
</evidence>
<evidence type="ECO:0000313" key="8">
    <source>
        <dbReference type="Proteomes" id="UP000287352"/>
    </source>
</evidence>
<dbReference type="Pfam" id="PF00326">
    <property type="entry name" value="Peptidase_S9"/>
    <property type="match status" value="1"/>
</dbReference>
<keyword evidence="8" id="KW-1185">Reference proteome</keyword>
<dbReference type="InterPro" id="IPR002471">
    <property type="entry name" value="Pept_S9_AS"/>
</dbReference>
<dbReference type="Proteomes" id="UP000287352">
    <property type="component" value="Unassembled WGS sequence"/>
</dbReference>
<dbReference type="PROSITE" id="PS00708">
    <property type="entry name" value="PRO_ENDOPEP_SER"/>
    <property type="match status" value="1"/>
</dbReference>
<dbReference type="GO" id="GO:0004252">
    <property type="term" value="F:serine-type endopeptidase activity"/>
    <property type="evidence" value="ECO:0007669"/>
    <property type="project" value="InterPro"/>
</dbReference>
<evidence type="ECO:0000313" key="7">
    <source>
        <dbReference type="EMBL" id="GCE15798.1"/>
    </source>
</evidence>
<accession>A0A402A9M9</accession>
<feature type="domain" description="Peptidase S9 prolyl oligopeptidase catalytic" evidence="6">
    <location>
        <begin position="406"/>
        <end position="605"/>
    </location>
</feature>
<dbReference type="RefSeq" id="WP_161975824.1">
    <property type="nucleotide sequence ID" value="NZ_BIFR01000002.1"/>
</dbReference>
<dbReference type="AlphaFoldDB" id="A0A402A9M9"/>
<dbReference type="Gene3D" id="3.40.50.1820">
    <property type="entry name" value="alpha/beta hydrolase"/>
    <property type="match status" value="1"/>
</dbReference>
<name>A0A402A9M9_9CHLR</name>
<evidence type="ECO:0000256" key="2">
    <source>
        <dbReference type="ARBA" id="ARBA00022990"/>
    </source>
</evidence>
<gene>
    <name evidence="7" type="ORF">KTT_56570</name>
</gene>
<dbReference type="Gene3D" id="2.120.10.30">
    <property type="entry name" value="TolB, C-terminal domain"/>
    <property type="match status" value="1"/>
</dbReference>
<protein>
    <recommendedName>
        <fullName evidence="4">Acyl-peptide hydrolase</fullName>
    </recommendedName>
    <alternativeName>
        <fullName evidence="3">Acylaminoacyl-peptidase</fullName>
    </alternativeName>
</protein>
<organism evidence="7 8">
    <name type="scientific">Tengunoibacter tsumagoiensis</name>
    <dbReference type="NCBI Taxonomy" id="2014871"/>
    <lineage>
        <taxon>Bacteria</taxon>
        <taxon>Bacillati</taxon>
        <taxon>Chloroflexota</taxon>
        <taxon>Ktedonobacteria</taxon>
        <taxon>Ktedonobacterales</taxon>
        <taxon>Dictyobacteraceae</taxon>
        <taxon>Tengunoibacter</taxon>
    </lineage>
</organism>